<proteinExistence type="predicted"/>
<accession>A0AAV9R8J2</accession>
<feature type="region of interest" description="Disordered" evidence="1">
    <location>
        <begin position="1"/>
        <end position="105"/>
    </location>
</feature>
<evidence type="ECO:0000313" key="2">
    <source>
        <dbReference type="EMBL" id="KAK5605247.1"/>
    </source>
</evidence>
<sequence>MEYRRAQREPSTSSPAKDTRQKTSSEQNRTIQEDRLLGNTDQSELPVEKGNEDGASGIPVPTENTQDNMDWYGTAKPAHPHQPAQVSEGEEDDSQVRRSTRTRKPPQMFTYHFLGQPSFQPIYQPPPAVSAVEAFLSPAVPIWEMVSNPVCATRGQRSGQAVGPPAEDCSECASQALVCVRSTPKPHRDKDMAE</sequence>
<evidence type="ECO:0000256" key="1">
    <source>
        <dbReference type="SAM" id="MobiDB-lite"/>
    </source>
</evidence>
<name>A0AAV9R8J2_9TELE</name>
<dbReference type="Proteomes" id="UP001311232">
    <property type="component" value="Unassembled WGS sequence"/>
</dbReference>
<keyword evidence="3" id="KW-1185">Reference proteome</keyword>
<dbReference type="EMBL" id="JAHHUM010002309">
    <property type="protein sequence ID" value="KAK5605247.1"/>
    <property type="molecule type" value="Genomic_DNA"/>
</dbReference>
<evidence type="ECO:0000313" key="3">
    <source>
        <dbReference type="Proteomes" id="UP001311232"/>
    </source>
</evidence>
<protein>
    <submittedName>
        <fullName evidence="2">Uncharacterized protein</fullName>
    </submittedName>
</protein>
<dbReference type="AlphaFoldDB" id="A0AAV9R8J2"/>
<comment type="caution">
    <text evidence="2">The sequence shown here is derived from an EMBL/GenBank/DDBJ whole genome shotgun (WGS) entry which is preliminary data.</text>
</comment>
<reference evidence="2 3" key="1">
    <citation type="submission" date="2021-06" db="EMBL/GenBank/DDBJ databases">
        <authorList>
            <person name="Palmer J.M."/>
        </authorList>
    </citation>
    <scope>NUCLEOTIDE SEQUENCE [LARGE SCALE GENOMIC DNA]</scope>
    <source>
        <strain evidence="2 3">MEX-2019</strain>
        <tissue evidence="2">Muscle</tissue>
    </source>
</reference>
<gene>
    <name evidence="2" type="ORF">CRENBAI_017047</name>
</gene>
<organism evidence="2 3">
    <name type="scientific">Crenichthys baileyi</name>
    <name type="common">White River springfish</name>
    <dbReference type="NCBI Taxonomy" id="28760"/>
    <lineage>
        <taxon>Eukaryota</taxon>
        <taxon>Metazoa</taxon>
        <taxon>Chordata</taxon>
        <taxon>Craniata</taxon>
        <taxon>Vertebrata</taxon>
        <taxon>Euteleostomi</taxon>
        <taxon>Actinopterygii</taxon>
        <taxon>Neopterygii</taxon>
        <taxon>Teleostei</taxon>
        <taxon>Neoteleostei</taxon>
        <taxon>Acanthomorphata</taxon>
        <taxon>Ovalentaria</taxon>
        <taxon>Atherinomorphae</taxon>
        <taxon>Cyprinodontiformes</taxon>
        <taxon>Goodeidae</taxon>
        <taxon>Crenichthys</taxon>
    </lineage>
</organism>